<dbReference type="AlphaFoldDB" id="A0A6V7SB94"/>
<reference evidence="2 3" key="1">
    <citation type="submission" date="2020-08" db="EMBL/GenBank/DDBJ databases">
        <authorList>
            <person name="Ramaprasad A."/>
        </authorList>
    </citation>
    <scope>NUCLEOTIDE SEQUENCE [LARGE SCALE GENOMIC DNA]</scope>
</reference>
<dbReference type="EMBL" id="LR865389">
    <property type="protein sequence ID" value="CAD2094645.1"/>
    <property type="molecule type" value="Genomic_DNA"/>
</dbReference>
<name>A0A6V7SB94_PLAVN</name>
<protein>
    <submittedName>
        <fullName evidence="2">Fam-a protein</fullName>
    </submittedName>
</protein>
<dbReference type="VEuPathDB" id="PlasmoDB:PVBDA_1100060"/>
<feature type="signal peptide" evidence="1">
    <location>
        <begin position="1"/>
        <end position="25"/>
    </location>
</feature>
<proteinExistence type="predicted"/>
<gene>
    <name evidence="2" type="ORF">PVBDA_1100060</name>
</gene>
<sequence>MNMFYIQIALFLLSIFIYVNNKSLATELGPKKAPPKVSQKVPNKATNKSTTFKQTDHCITDNPEEIFEKNNKLLCTDPKETKEAEELMNEAVKQLEIHATDMRNYKLCVVGKGSDPTLYKKKLENNTDVEKFEYEVYGFNRYDEIINEIWDPDHANPFNSGSVKIARVYNPNLVIIQKRYKKKIGSRQKYFYALATKAQISEDTTIIVYVSTNINDRNPSKKQYENKIIKKANSFKTDIDSEEDIRKGKLKKTFVNLAGFLIEKKDEFVYITYILSINGHASIKHLSLCGIRFSGYCLNE</sequence>
<dbReference type="Proteomes" id="UP000515550">
    <property type="component" value="Chromosome PVBDA_11"/>
</dbReference>
<feature type="chain" id="PRO_5027698074" evidence="1">
    <location>
        <begin position="26"/>
        <end position="300"/>
    </location>
</feature>
<dbReference type="NCBIfam" id="TIGR01599">
    <property type="entry name" value="PYST-A"/>
    <property type="match status" value="1"/>
</dbReference>
<evidence type="ECO:0000313" key="2">
    <source>
        <dbReference type="EMBL" id="CAD2094645.1"/>
    </source>
</evidence>
<organism evidence="2 3">
    <name type="scientific">Plasmodium vinckei brucechwatti</name>
    <dbReference type="NCBI Taxonomy" id="119398"/>
    <lineage>
        <taxon>Eukaryota</taxon>
        <taxon>Sar</taxon>
        <taxon>Alveolata</taxon>
        <taxon>Apicomplexa</taxon>
        <taxon>Aconoidasida</taxon>
        <taxon>Haemosporida</taxon>
        <taxon>Plasmodiidae</taxon>
        <taxon>Plasmodium</taxon>
        <taxon>Plasmodium (Vinckeia)</taxon>
    </lineage>
</organism>
<evidence type="ECO:0000256" key="1">
    <source>
        <dbReference type="SAM" id="SignalP"/>
    </source>
</evidence>
<accession>A0A6V7SB94</accession>
<evidence type="ECO:0000313" key="3">
    <source>
        <dbReference type="Proteomes" id="UP000515550"/>
    </source>
</evidence>
<dbReference type="SUPFAM" id="SSF55961">
    <property type="entry name" value="Bet v1-like"/>
    <property type="match status" value="1"/>
</dbReference>
<dbReference type="InterPro" id="IPR006486">
    <property type="entry name" value="PYST_A"/>
</dbReference>
<keyword evidence="1" id="KW-0732">Signal</keyword>